<sequence length="384" mass="42688">MLNVNLNTTNQNTATPPLTVTAQESSLPEPVMTLLNDTTKLEAPYSPETLQALLQKQKAALRSTPPNPGNVESNISDAMLEAIGKSTEDLSILQGWTEGGAAMFNSANKVMFETLKKLLQSSDETKKGFAREDLFQLAVIDFMANNKNIPDDIKAKMAHYLESTGSGSHGVHEQWDGKKFADELKSVWDCINTKAPENSLAKNILNYLETEGGGINALKNQYNTNFDNTNGYAFRDNFDKDNYGLSPMLRLAVMAKFLTKNPDIVQADLEMFMTGTVKDIEDLISKHLGSTTLEFLLKEGNSPTGGWNIIGGNGTEKIVDWTGVGLDLDYFTDLYTKFPSRVLGDEDLKEINRIGDNVKMIMQSLKYWYQILRDERVAIARNMS</sequence>
<feature type="region of interest" description="Disordered" evidence="1">
    <location>
        <begin position="1"/>
        <end position="20"/>
    </location>
</feature>
<proteinExistence type="predicted"/>
<comment type="caution">
    <text evidence="2">The sequence shown here is derived from an EMBL/GenBank/DDBJ whole genome shotgun (WGS) entry which is preliminary data.</text>
</comment>
<keyword evidence="3" id="KW-1185">Reference proteome</keyword>
<organism evidence="2 3">
    <name type="scientific">Grimontia hollisae CIP 101886</name>
    <dbReference type="NCBI Taxonomy" id="675812"/>
    <lineage>
        <taxon>Bacteria</taxon>
        <taxon>Pseudomonadati</taxon>
        <taxon>Pseudomonadota</taxon>
        <taxon>Gammaproteobacteria</taxon>
        <taxon>Vibrionales</taxon>
        <taxon>Vibrionaceae</taxon>
        <taxon>Grimontia</taxon>
    </lineage>
</organism>
<gene>
    <name evidence="2" type="ORF">VHA_000033</name>
</gene>
<reference evidence="2 3" key="1">
    <citation type="submission" date="2009-10" db="EMBL/GenBank/DDBJ databases">
        <authorList>
            <consortium name="Los Alamos National Laboratory (LANL)"/>
            <consortium name="National Microbial Pathogen Data Resource (NMPDR)"/>
            <person name="Saunders E.H."/>
            <person name="Munk A.C."/>
            <person name="Tapia R."/>
            <person name="Green L."/>
            <person name="Rogers Y."/>
            <person name="Detter J.C."/>
            <person name="Bruce D."/>
            <person name="Brettin T.S."/>
            <person name="Colwell R.R."/>
            <person name="Huq A."/>
            <person name="Grim C.J."/>
            <person name="Hasan N.A."/>
            <person name="Bartels D."/>
            <person name="Vonstein V."/>
        </authorList>
    </citation>
    <scope>NUCLEOTIDE SEQUENCE [LARGE SCALE GENOMIC DNA]</scope>
    <source>
        <strain evidence="2 3">CIP 101886</strain>
    </source>
</reference>
<evidence type="ECO:0000313" key="3">
    <source>
        <dbReference type="Proteomes" id="UP000003604"/>
    </source>
</evidence>
<dbReference type="Proteomes" id="UP000003604">
    <property type="component" value="Unassembled WGS sequence"/>
</dbReference>
<evidence type="ECO:0000256" key="1">
    <source>
        <dbReference type="SAM" id="MobiDB-lite"/>
    </source>
</evidence>
<dbReference type="eggNOG" id="ENOG5033Q09">
    <property type="taxonomic scope" value="Bacteria"/>
</dbReference>
<dbReference type="EMBL" id="ADAQ01000004">
    <property type="protein sequence ID" value="EEY74226.1"/>
    <property type="molecule type" value="Genomic_DNA"/>
</dbReference>
<evidence type="ECO:0000313" key="2">
    <source>
        <dbReference type="EMBL" id="EEY74226.1"/>
    </source>
</evidence>
<dbReference type="RefSeq" id="WP_005500656.1">
    <property type="nucleotide sequence ID" value="NZ_ADAQ01000004.1"/>
</dbReference>
<feature type="compositionally biased region" description="Low complexity" evidence="1">
    <location>
        <begin position="1"/>
        <end position="19"/>
    </location>
</feature>
<accession>D0I2S0</accession>
<dbReference type="AlphaFoldDB" id="D0I2S0"/>
<protein>
    <submittedName>
        <fullName evidence="2">Putative chaperone</fullName>
    </submittedName>
</protein>
<name>D0I2S0_GRIHO</name>
<dbReference type="OrthoDB" id="6463051at2"/>